<dbReference type="InterPro" id="IPR036322">
    <property type="entry name" value="WD40_repeat_dom_sf"/>
</dbReference>
<evidence type="ECO:0000256" key="10">
    <source>
        <dbReference type="ARBA" id="ARBA00023010"/>
    </source>
</evidence>
<evidence type="ECO:0000256" key="6">
    <source>
        <dbReference type="ARBA" id="ARBA00022574"/>
    </source>
</evidence>
<evidence type="ECO:0000256" key="14">
    <source>
        <dbReference type="PROSITE-ProRule" id="PRU00221"/>
    </source>
</evidence>
<evidence type="ECO:0000256" key="2">
    <source>
        <dbReference type="ARBA" id="ARBA00004567"/>
    </source>
</evidence>
<evidence type="ECO:0000256" key="11">
    <source>
        <dbReference type="ARBA" id="ARBA00023132"/>
    </source>
</evidence>
<evidence type="ECO:0000256" key="12">
    <source>
        <dbReference type="ARBA" id="ARBA00023228"/>
    </source>
</evidence>
<dbReference type="Gene3D" id="2.130.10.10">
    <property type="entry name" value="YVTN repeat-like/Quinoprotein amine dehydrogenase"/>
    <property type="match status" value="1"/>
</dbReference>
<dbReference type="PROSITE" id="PS50082">
    <property type="entry name" value="WD_REPEATS_2"/>
    <property type="match status" value="3"/>
</dbReference>
<proteinExistence type="inferred from homology"/>
<comment type="similarity">
    <text evidence="3">Belongs to the WD repeat SEC13 family.</text>
</comment>
<evidence type="ECO:0000256" key="5">
    <source>
        <dbReference type="ARBA" id="ARBA00022448"/>
    </source>
</evidence>
<keyword evidence="11" id="KW-0906">Nuclear pore complex</keyword>
<keyword evidence="8" id="KW-0509">mRNA transport</keyword>
<dbReference type="InterPro" id="IPR015943">
    <property type="entry name" value="WD40/YVTN_repeat-like_dom_sf"/>
</dbReference>
<evidence type="ECO:0000256" key="9">
    <source>
        <dbReference type="ARBA" id="ARBA00022927"/>
    </source>
</evidence>
<reference evidence="15 16" key="1">
    <citation type="submission" date="2021-04" db="EMBL/GenBank/DDBJ databases">
        <authorList>
            <person name="Bliznina A."/>
        </authorList>
    </citation>
    <scope>NUCLEOTIDE SEQUENCE [LARGE SCALE GENOMIC DNA]</scope>
</reference>
<dbReference type="Proteomes" id="UP001158576">
    <property type="component" value="Chromosome XSR"/>
</dbReference>
<evidence type="ECO:0000256" key="13">
    <source>
        <dbReference type="ARBA" id="ARBA00023242"/>
    </source>
</evidence>
<dbReference type="EMBL" id="OU015569">
    <property type="protein sequence ID" value="CAG5097874.1"/>
    <property type="molecule type" value="Genomic_DNA"/>
</dbReference>
<keyword evidence="16" id="KW-1185">Reference proteome</keyword>
<evidence type="ECO:0000313" key="15">
    <source>
        <dbReference type="EMBL" id="CAG5097874.1"/>
    </source>
</evidence>
<evidence type="ECO:0000256" key="8">
    <source>
        <dbReference type="ARBA" id="ARBA00022816"/>
    </source>
</evidence>
<keyword evidence="13" id="KW-0539">Nucleus</keyword>
<feature type="repeat" description="WD" evidence="14">
    <location>
        <begin position="11"/>
        <end position="52"/>
    </location>
</feature>
<comment type="subcellular location">
    <subcellularLocation>
        <location evidence="1">Lysosome</location>
    </subcellularLocation>
    <subcellularLocation>
        <location evidence="2">Nucleus</location>
        <location evidence="2">Nuclear pore complex</location>
    </subcellularLocation>
</comment>
<keyword evidence="12" id="KW-0458">Lysosome</keyword>
<dbReference type="InterPro" id="IPR001680">
    <property type="entry name" value="WD40_rpt"/>
</dbReference>
<keyword evidence="5" id="KW-0813">Transport</keyword>
<evidence type="ECO:0000256" key="3">
    <source>
        <dbReference type="ARBA" id="ARBA00010102"/>
    </source>
</evidence>
<protein>
    <recommendedName>
        <fullName evidence="4">Protein SEC13 homolog</fullName>
    </recommendedName>
</protein>
<dbReference type="PANTHER" id="PTHR11024">
    <property type="entry name" value="NUCLEAR PORE COMPLEX PROTEIN SEC13 / SEH1 FAMILY MEMBER"/>
    <property type="match status" value="1"/>
</dbReference>
<accession>A0ABN7SCB1</accession>
<evidence type="ECO:0000313" key="16">
    <source>
        <dbReference type="Proteomes" id="UP001158576"/>
    </source>
</evidence>
<dbReference type="Pfam" id="PF00400">
    <property type="entry name" value="WD40"/>
    <property type="match status" value="4"/>
</dbReference>
<evidence type="ECO:0000256" key="7">
    <source>
        <dbReference type="ARBA" id="ARBA00022737"/>
    </source>
</evidence>
<gene>
    <name evidence="15" type="ORF">OKIOD_LOCUS6827</name>
</gene>
<feature type="repeat" description="WD" evidence="14">
    <location>
        <begin position="215"/>
        <end position="250"/>
    </location>
</feature>
<dbReference type="SMART" id="SM00320">
    <property type="entry name" value="WD40"/>
    <property type="match status" value="6"/>
</dbReference>
<organism evidence="15 16">
    <name type="scientific">Oikopleura dioica</name>
    <name type="common">Tunicate</name>
    <dbReference type="NCBI Taxonomy" id="34765"/>
    <lineage>
        <taxon>Eukaryota</taxon>
        <taxon>Metazoa</taxon>
        <taxon>Chordata</taxon>
        <taxon>Tunicata</taxon>
        <taxon>Appendicularia</taxon>
        <taxon>Copelata</taxon>
        <taxon>Oikopleuridae</taxon>
        <taxon>Oikopleura</taxon>
    </lineage>
</organism>
<dbReference type="InterPro" id="IPR037363">
    <property type="entry name" value="Sec13/Seh1_fam"/>
</dbReference>
<keyword evidence="6 14" id="KW-0853">WD repeat</keyword>
<keyword evidence="10" id="KW-0811">Translocation</keyword>
<sequence length="313" mass="35036">MAASSLLANIDTQHEDQIHDCQFDFYGTRLATASSDKSIRIFEVNGEKTQLQTKIQAHESAVWQLSWADPKYGSLLASASFDKRVLLHQEDANGQWKQVFCFEDNKTSVNCVQFAPPEFGLILACGSSDGQVTVLESKSQSGTDWEVTAKFSALKSGVSSLSWAPPAESGSLFDEPYSDEKKKKNVKRLVCSGNNSTIHVYEEEEFGQWKLCKELDGHKDWVRCVAWAPSTGRKRNVIASCDHHGEVRIWTKETGADWEHVTLQKYNYPIWDVSWSVTGNLLSVSGGDNNVTVWRQMADGEWACILDQGEQTN</sequence>
<dbReference type="SUPFAM" id="SSF50978">
    <property type="entry name" value="WD40 repeat-like"/>
    <property type="match status" value="1"/>
</dbReference>
<evidence type="ECO:0000256" key="4">
    <source>
        <dbReference type="ARBA" id="ARBA00019195"/>
    </source>
</evidence>
<name>A0ABN7SCB1_OIKDI</name>
<feature type="repeat" description="WD" evidence="14">
    <location>
        <begin position="263"/>
        <end position="294"/>
    </location>
</feature>
<keyword evidence="9" id="KW-0653">Protein transport</keyword>
<keyword evidence="7" id="KW-0677">Repeat</keyword>
<evidence type="ECO:0000256" key="1">
    <source>
        <dbReference type="ARBA" id="ARBA00004371"/>
    </source>
</evidence>
<dbReference type="PANTHER" id="PTHR11024:SF2">
    <property type="entry name" value="PROTEIN SEC13 HOMOLOG"/>
    <property type="match status" value="1"/>
</dbReference>